<evidence type="ECO:0000313" key="10">
    <source>
        <dbReference type="Proteomes" id="UP000054092"/>
    </source>
</evidence>
<dbReference type="PROSITE" id="PS50109">
    <property type="entry name" value="HIS_KIN"/>
    <property type="match status" value="1"/>
</dbReference>
<name>A0A117M3D1_9BACT</name>
<keyword evidence="7" id="KW-0812">Transmembrane</keyword>
<sequence>MRSVTGEELAFKKAKRRWTLFFTLVVVTLVSVLSLLIFVLALRLEGRAEIIELNRIADRIESRIGRPPAVGVERMIRNYPGNLDIFTSEDEILEFVTPSGEILLQLGGAIISDIPIAEGTSRVKAIDYGESEHEYTVLTREIRGIAGQPVFFLRVGKSTEGLSDGLKSLLFSLLLLVLMVAVISWVAGMTLARYVLTPLKESYERLQRFTADASHELKTPLTILRLGVDMLKERKLEKESMEKIDMIDGATRSMQNVVNKLLLLARVQNEKKLEIAPEDVELGVFLAELKEYHRPLAESRGVRILVESRDDVVLKTSSDDLKVAVAAILENAIKFTEENSDVTINAFESEGFALIQISDLGSGVADSEKERVFERFYKTDESHNSPGSGLGLSIAREIIGSLGGEITVRNHVDGGSTFEIRIPLRKHK</sequence>
<dbReference type="AlphaFoldDB" id="A0A117M3D1"/>
<keyword evidence="6" id="KW-0902">Two-component regulatory system</keyword>
<dbReference type="SMART" id="SM00387">
    <property type="entry name" value="HATPase_c"/>
    <property type="match status" value="1"/>
</dbReference>
<dbReference type="InterPro" id="IPR036890">
    <property type="entry name" value="HATPase_C_sf"/>
</dbReference>
<dbReference type="Gene3D" id="1.10.287.130">
    <property type="match status" value="1"/>
</dbReference>
<dbReference type="EC" id="2.7.13.3" evidence="2"/>
<keyword evidence="5 9" id="KW-0418">Kinase</keyword>
<dbReference type="GO" id="GO:0000155">
    <property type="term" value="F:phosphorelay sensor kinase activity"/>
    <property type="evidence" value="ECO:0007669"/>
    <property type="project" value="InterPro"/>
</dbReference>
<dbReference type="SMART" id="SM00388">
    <property type="entry name" value="HisKA"/>
    <property type="match status" value="1"/>
</dbReference>
<dbReference type="CDD" id="cd00075">
    <property type="entry name" value="HATPase"/>
    <property type="match status" value="1"/>
</dbReference>
<dbReference type="Pfam" id="PF00512">
    <property type="entry name" value="HisKA"/>
    <property type="match status" value="1"/>
</dbReference>
<feature type="domain" description="Histidine kinase" evidence="8">
    <location>
        <begin position="212"/>
        <end position="426"/>
    </location>
</feature>
<evidence type="ECO:0000256" key="6">
    <source>
        <dbReference type="ARBA" id="ARBA00023012"/>
    </source>
</evidence>
<keyword evidence="4" id="KW-0808">Transferase</keyword>
<evidence type="ECO:0000259" key="8">
    <source>
        <dbReference type="PROSITE" id="PS50109"/>
    </source>
</evidence>
<organism evidence="9 10">
    <name type="scientific">Mesotoga prima</name>
    <dbReference type="NCBI Taxonomy" id="1184387"/>
    <lineage>
        <taxon>Bacteria</taxon>
        <taxon>Thermotogati</taxon>
        <taxon>Thermotogota</taxon>
        <taxon>Thermotogae</taxon>
        <taxon>Kosmotogales</taxon>
        <taxon>Kosmotogaceae</taxon>
        <taxon>Mesotoga</taxon>
    </lineage>
</organism>
<evidence type="ECO:0000256" key="5">
    <source>
        <dbReference type="ARBA" id="ARBA00022777"/>
    </source>
</evidence>
<dbReference type="Pfam" id="PF02518">
    <property type="entry name" value="HATPase_c"/>
    <property type="match status" value="1"/>
</dbReference>
<dbReference type="PANTHER" id="PTHR43711:SF28">
    <property type="entry name" value="SENSOR HISTIDINE KINASE YXDK"/>
    <property type="match status" value="1"/>
</dbReference>
<accession>A0A117M3D1</accession>
<dbReference type="SUPFAM" id="SSF47384">
    <property type="entry name" value="Homodimeric domain of signal transducing histidine kinase"/>
    <property type="match status" value="1"/>
</dbReference>
<comment type="caution">
    <text evidence="9">The sequence shown here is derived from an EMBL/GenBank/DDBJ whole genome shotgun (WGS) entry which is preliminary data.</text>
</comment>
<evidence type="ECO:0000256" key="2">
    <source>
        <dbReference type="ARBA" id="ARBA00012438"/>
    </source>
</evidence>
<dbReference type="Gene3D" id="3.30.565.10">
    <property type="entry name" value="Histidine kinase-like ATPase, C-terminal domain"/>
    <property type="match status" value="1"/>
</dbReference>
<dbReference type="CDD" id="cd00082">
    <property type="entry name" value="HisKA"/>
    <property type="match status" value="1"/>
</dbReference>
<reference evidence="10" key="1">
    <citation type="journal article" date="2015" name="MBio">
        <title>Genome-Resolved Metagenomic Analysis Reveals Roles for Candidate Phyla and Other Microbial Community Members in Biogeochemical Transformations in Oil Reservoirs.</title>
        <authorList>
            <person name="Hu P."/>
            <person name="Tom L."/>
            <person name="Singh A."/>
            <person name="Thomas B.C."/>
            <person name="Baker B.J."/>
            <person name="Piceno Y.M."/>
            <person name="Andersen G.L."/>
            <person name="Banfield J.F."/>
        </authorList>
    </citation>
    <scope>NUCLEOTIDE SEQUENCE [LARGE SCALE GENOMIC DNA]</scope>
</reference>
<dbReference type="PATRIC" id="fig|1184387.3.peg.454"/>
<evidence type="ECO:0000313" key="9">
    <source>
        <dbReference type="EMBL" id="KUK82122.1"/>
    </source>
</evidence>
<dbReference type="InterPro" id="IPR036097">
    <property type="entry name" value="HisK_dim/P_sf"/>
</dbReference>
<dbReference type="PANTHER" id="PTHR43711">
    <property type="entry name" value="TWO-COMPONENT HISTIDINE KINASE"/>
    <property type="match status" value="1"/>
</dbReference>
<dbReference type="InterPro" id="IPR005467">
    <property type="entry name" value="His_kinase_dom"/>
</dbReference>
<dbReference type="InterPro" id="IPR003661">
    <property type="entry name" value="HisK_dim/P_dom"/>
</dbReference>
<evidence type="ECO:0000256" key="4">
    <source>
        <dbReference type="ARBA" id="ARBA00022679"/>
    </source>
</evidence>
<gene>
    <name evidence="9" type="ORF">XD94_0161</name>
</gene>
<feature type="transmembrane region" description="Helical" evidence="7">
    <location>
        <begin position="169"/>
        <end position="196"/>
    </location>
</feature>
<dbReference type="InterPro" id="IPR003594">
    <property type="entry name" value="HATPase_dom"/>
</dbReference>
<dbReference type="SUPFAM" id="SSF55874">
    <property type="entry name" value="ATPase domain of HSP90 chaperone/DNA topoisomerase II/histidine kinase"/>
    <property type="match status" value="1"/>
</dbReference>
<comment type="catalytic activity">
    <reaction evidence="1">
        <text>ATP + protein L-histidine = ADP + protein N-phospho-L-histidine.</text>
        <dbReference type="EC" id="2.7.13.3"/>
    </reaction>
</comment>
<dbReference type="InterPro" id="IPR004358">
    <property type="entry name" value="Sig_transdc_His_kin-like_C"/>
</dbReference>
<feature type="transmembrane region" description="Helical" evidence="7">
    <location>
        <begin position="20"/>
        <end position="42"/>
    </location>
</feature>
<dbReference type="InterPro" id="IPR050736">
    <property type="entry name" value="Sensor_HK_Regulatory"/>
</dbReference>
<proteinExistence type="predicted"/>
<keyword evidence="7" id="KW-1133">Transmembrane helix</keyword>
<evidence type="ECO:0000256" key="7">
    <source>
        <dbReference type="SAM" id="Phobius"/>
    </source>
</evidence>
<evidence type="ECO:0000256" key="1">
    <source>
        <dbReference type="ARBA" id="ARBA00000085"/>
    </source>
</evidence>
<evidence type="ECO:0000256" key="3">
    <source>
        <dbReference type="ARBA" id="ARBA00022553"/>
    </source>
</evidence>
<dbReference type="EMBL" id="LGGP01000014">
    <property type="protein sequence ID" value="KUK82122.1"/>
    <property type="molecule type" value="Genomic_DNA"/>
</dbReference>
<keyword evidence="7" id="KW-0472">Membrane</keyword>
<dbReference type="PRINTS" id="PR00344">
    <property type="entry name" value="BCTRLSENSOR"/>
</dbReference>
<keyword evidence="3" id="KW-0597">Phosphoprotein</keyword>
<dbReference type="Proteomes" id="UP000054092">
    <property type="component" value="Unassembled WGS sequence"/>
</dbReference>
<protein>
    <recommendedName>
        <fullName evidence="2">histidine kinase</fullName>
        <ecNumber evidence="2">2.7.13.3</ecNumber>
    </recommendedName>
</protein>